<keyword evidence="3" id="KW-1185">Reference proteome</keyword>
<sequence length="531" mass="55824">MDHTLIRHALVVDGTGAPGRAADVVVQGDRIASITPATSLATSPGSIDGSGLVLAPGFIDMHAHSDLEILREGTHDAKLLQGVTTEVIGQDGLGYAPVDDGVLADIRTRIAGWNGDLSDDDFSWRDVAGYLGRIDGGTPTNAAFLVPQGNLRMMTVGHDARAATAAELDRMQGLLADGMRAGAFGMSSGLTYAPGLHATTDELAALCRVVAAHGGYWSPHTRGYGGGALDAYREVIEISRRTHCPVHLTHATMNFPSNRGRAGELLELVDAAVAEGVDVTLDAYPYLAGATTLAALLPSWASAGGMDATLERLADHVELGGIREALEVTGSDGSHGERIDWSTITIAGVSDPALEPCVGRLVSDLVGLPALGGPATAFDAAVAILRRDRLRTSILMHVGDESNVRRILAHPRHMGGSDGILVGSRPHPRGWGTFPRYLAAYGDLMPLEEWVRHLTGSPASRLGLEDRGVLREGAVADLVLFDATRIADASSYERPRTTPRGISDVWIRGERVVAAGVPTGARAGRALRHPG</sequence>
<evidence type="ECO:0000313" key="3">
    <source>
        <dbReference type="Proteomes" id="UP000288603"/>
    </source>
</evidence>
<dbReference type="OrthoDB" id="9763537at2"/>
<reference evidence="2 3" key="1">
    <citation type="submission" date="2018-12" db="EMBL/GenBank/DDBJ databases">
        <authorList>
            <person name="Li F."/>
        </authorList>
    </citation>
    <scope>NUCLEOTIDE SEQUENCE [LARGE SCALE GENOMIC DNA]</scope>
    <source>
        <strain evidence="2 3">8H24J-4-2</strain>
    </source>
</reference>
<dbReference type="RefSeq" id="WP_128498212.1">
    <property type="nucleotide sequence ID" value="NZ_RZNC01000002.1"/>
</dbReference>
<organism evidence="2 3">
    <name type="scientific">Labedella populi</name>
    <dbReference type="NCBI Taxonomy" id="2498850"/>
    <lineage>
        <taxon>Bacteria</taxon>
        <taxon>Bacillati</taxon>
        <taxon>Actinomycetota</taxon>
        <taxon>Actinomycetes</taxon>
        <taxon>Micrococcales</taxon>
        <taxon>Microbacteriaceae</taxon>
        <taxon>Labedella</taxon>
    </lineage>
</organism>
<dbReference type="GO" id="GO:0016812">
    <property type="term" value="F:hydrolase activity, acting on carbon-nitrogen (but not peptide) bonds, in cyclic amides"/>
    <property type="evidence" value="ECO:0007669"/>
    <property type="project" value="TreeGrafter"/>
</dbReference>
<gene>
    <name evidence="2" type="ORF">ELQ92_06600</name>
</gene>
<dbReference type="Pfam" id="PF07969">
    <property type="entry name" value="Amidohydro_3"/>
    <property type="match status" value="1"/>
</dbReference>
<dbReference type="Proteomes" id="UP000288603">
    <property type="component" value="Unassembled WGS sequence"/>
</dbReference>
<dbReference type="SUPFAM" id="SSF51556">
    <property type="entry name" value="Metallo-dependent hydrolases"/>
    <property type="match status" value="1"/>
</dbReference>
<evidence type="ECO:0000259" key="1">
    <source>
        <dbReference type="Pfam" id="PF07969"/>
    </source>
</evidence>
<protein>
    <submittedName>
        <fullName evidence="2">D-aminoacylase</fullName>
    </submittedName>
</protein>
<name>A0A444QCS4_9MICO</name>
<dbReference type="InterPro" id="IPR011059">
    <property type="entry name" value="Metal-dep_hydrolase_composite"/>
</dbReference>
<dbReference type="InterPro" id="IPR013108">
    <property type="entry name" value="Amidohydro_3"/>
</dbReference>
<dbReference type="InterPro" id="IPR032466">
    <property type="entry name" value="Metal_Hydrolase"/>
</dbReference>
<feature type="domain" description="Amidohydrolase 3" evidence="1">
    <location>
        <begin position="47"/>
        <end position="513"/>
    </location>
</feature>
<dbReference type="EMBL" id="RZNC01000002">
    <property type="protein sequence ID" value="RWZ64432.1"/>
    <property type="molecule type" value="Genomic_DNA"/>
</dbReference>
<dbReference type="InterPro" id="IPR050378">
    <property type="entry name" value="Metallo-dep_Hydrolases_sf"/>
</dbReference>
<dbReference type="AlphaFoldDB" id="A0A444QCS4"/>
<accession>A0A444QCS4</accession>
<dbReference type="CDD" id="cd01297">
    <property type="entry name" value="D-aminoacylase"/>
    <property type="match status" value="1"/>
</dbReference>
<proteinExistence type="predicted"/>
<comment type="caution">
    <text evidence="2">The sequence shown here is derived from an EMBL/GenBank/DDBJ whole genome shotgun (WGS) entry which is preliminary data.</text>
</comment>
<dbReference type="PANTHER" id="PTHR11647">
    <property type="entry name" value="HYDRANTOINASE/DIHYDROPYRIMIDINASE FAMILY MEMBER"/>
    <property type="match status" value="1"/>
</dbReference>
<dbReference type="PANTHER" id="PTHR11647:SF1">
    <property type="entry name" value="COLLAPSIN RESPONSE MEDIATOR PROTEIN"/>
    <property type="match status" value="1"/>
</dbReference>
<dbReference type="Gene3D" id="3.20.20.140">
    <property type="entry name" value="Metal-dependent hydrolases"/>
    <property type="match status" value="2"/>
</dbReference>
<evidence type="ECO:0000313" key="2">
    <source>
        <dbReference type="EMBL" id="RWZ64432.1"/>
    </source>
</evidence>
<dbReference type="SUPFAM" id="SSF51338">
    <property type="entry name" value="Composite domain of metallo-dependent hydrolases"/>
    <property type="match status" value="1"/>
</dbReference>
<dbReference type="GO" id="GO:0005829">
    <property type="term" value="C:cytosol"/>
    <property type="evidence" value="ECO:0007669"/>
    <property type="project" value="TreeGrafter"/>
</dbReference>